<evidence type="ECO:0000313" key="9">
    <source>
        <dbReference type="Proteomes" id="UP000184300"/>
    </source>
</evidence>
<feature type="compositionally biased region" description="Basic and acidic residues" evidence="5">
    <location>
        <begin position="1"/>
        <end position="12"/>
    </location>
</feature>
<feature type="domain" description="Major facilitator superfamily (MFS) profile" evidence="7">
    <location>
        <begin position="33"/>
        <end position="472"/>
    </location>
</feature>
<reference evidence="9" key="1">
    <citation type="journal article" date="2017" name="Genome Biol.">
        <title>Comparative genomics reveals high biological diversity and specific adaptations in the industrially and medically important fungal genus Aspergillus.</title>
        <authorList>
            <person name="de Vries R.P."/>
            <person name="Riley R."/>
            <person name="Wiebenga A."/>
            <person name="Aguilar-Osorio G."/>
            <person name="Amillis S."/>
            <person name="Uchima C.A."/>
            <person name="Anderluh G."/>
            <person name="Asadollahi M."/>
            <person name="Askin M."/>
            <person name="Barry K."/>
            <person name="Battaglia E."/>
            <person name="Bayram O."/>
            <person name="Benocci T."/>
            <person name="Braus-Stromeyer S.A."/>
            <person name="Caldana C."/>
            <person name="Canovas D."/>
            <person name="Cerqueira G.C."/>
            <person name="Chen F."/>
            <person name="Chen W."/>
            <person name="Choi C."/>
            <person name="Clum A."/>
            <person name="Dos Santos R.A."/>
            <person name="Damasio A.R."/>
            <person name="Diallinas G."/>
            <person name="Emri T."/>
            <person name="Fekete E."/>
            <person name="Flipphi M."/>
            <person name="Freyberg S."/>
            <person name="Gallo A."/>
            <person name="Gournas C."/>
            <person name="Habgood R."/>
            <person name="Hainaut M."/>
            <person name="Harispe M.L."/>
            <person name="Henrissat B."/>
            <person name="Hilden K.S."/>
            <person name="Hope R."/>
            <person name="Hossain A."/>
            <person name="Karabika E."/>
            <person name="Karaffa L."/>
            <person name="Karanyi Z."/>
            <person name="Krasevec N."/>
            <person name="Kuo A."/>
            <person name="Kusch H."/>
            <person name="LaButti K."/>
            <person name="Lagendijk E.L."/>
            <person name="Lapidus A."/>
            <person name="Levasseur A."/>
            <person name="Lindquist E."/>
            <person name="Lipzen A."/>
            <person name="Logrieco A.F."/>
            <person name="MacCabe A."/>
            <person name="Maekelae M.R."/>
            <person name="Malavazi I."/>
            <person name="Melin P."/>
            <person name="Meyer V."/>
            <person name="Mielnichuk N."/>
            <person name="Miskei M."/>
            <person name="Molnar A.P."/>
            <person name="Mule G."/>
            <person name="Ngan C.Y."/>
            <person name="Orejas M."/>
            <person name="Orosz E."/>
            <person name="Ouedraogo J.P."/>
            <person name="Overkamp K.M."/>
            <person name="Park H.-S."/>
            <person name="Perrone G."/>
            <person name="Piumi F."/>
            <person name="Punt P.J."/>
            <person name="Ram A.F."/>
            <person name="Ramon A."/>
            <person name="Rauscher S."/>
            <person name="Record E."/>
            <person name="Riano-Pachon D.M."/>
            <person name="Robert V."/>
            <person name="Roehrig J."/>
            <person name="Ruller R."/>
            <person name="Salamov A."/>
            <person name="Salih N.S."/>
            <person name="Samson R.A."/>
            <person name="Sandor E."/>
            <person name="Sanguinetti M."/>
            <person name="Schuetze T."/>
            <person name="Sepcic K."/>
            <person name="Shelest E."/>
            <person name="Sherlock G."/>
            <person name="Sophianopoulou V."/>
            <person name="Squina F.M."/>
            <person name="Sun H."/>
            <person name="Susca A."/>
            <person name="Todd R.B."/>
            <person name="Tsang A."/>
            <person name="Unkles S.E."/>
            <person name="van de Wiele N."/>
            <person name="van Rossen-Uffink D."/>
            <person name="Oliveira J.V."/>
            <person name="Vesth T.C."/>
            <person name="Visser J."/>
            <person name="Yu J.-H."/>
            <person name="Zhou M."/>
            <person name="Andersen M.R."/>
            <person name="Archer D.B."/>
            <person name="Baker S.E."/>
            <person name="Benoit I."/>
            <person name="Brakhage A.A."/>
            <person name="Braus G.H."/>
            <person name="Fischer R."/>
            <person name="Frisvad J.C."/>
            <person name="Goldman G.H."/>
            <person name="Houbraken J."/>
            <person name="Oakley B."/>
            <person name="Pocsi I."/>
            <person name="Scazzocchio C."/>
            <person name="Seiboth B."/>
            <person name="vanKuyk P.A."/>
            <person name="Wortman J."/>
            <person name="Dyer P.S."/>
            <person name="Grigoriev I.V."/>
        </authorList>
    </citation>
    <scope>NUCLEOTIDE SEQUENCE [LARGE SCALE GENOMIC DNA]</scope>
    <source>
        <strain evidence="9">CBS 516.65</strain>
    </source>
</reference>
<evidence type="ECO:0000259" key="7">
    <source>
        <dbReference type="PROSITE" id="PS50850"/>
    </source>
</evidence>
<evidence type="ECO:0000313" key="8">
    <source>
        <dbReference type="EMBL" id="OJJ82040.1"/>
    </source>
</evidence>
<feature type="region of interest" description="Disordered" evidence="5">
    <location>
        <begin position="1"/>
        <end position="21"/>
    </location>
</feature>
<evidence type="ECO:0000256" key="2">
    <source>
        <dbReference type="ARBA" id="ARBA00022692"/>
    </source>
</evidence>
<gene>
    <name evidence="8" type="ORF">ASPGLDRAFT_75741</name>
</gene>
<keyword evidence="9" id="KW-1185">Reference proteome</keyword>
<comment type="subcellular location">
    <subcellularLocation>
        <location evidence="1">Membrane</location>
        <topology evidence="1">Multi-pass membrane protein</topology>
    </subcellularLocation>
</comment>
<dbReference type="InterPro" id="IPR011701">
    <property type="entry name" value="MFS"/>
</dbReference>
<dbReference type="InterPro" id="IPR020846">
    <property type="entry name" value="MFS_dom"/>
</dbReference>
<feature type="transmembrane region" description="Helical" evidence="6">
    <location>
        <begin position="32"/>
        <end position="50"/>
    </location>
</feature>
<dbReference type="AlphaFoldDB" id="A0A1L9VDR2"/>
<dbReference type="PROSITE" id="PS50850">
    <property type="entry name" value="MFS"/>
    <property type="match status" value="1"/>
</dbReference>
<feature type="transmembrane region" description="Helical" evidence="6">
    <location>
        <begin position="123"/>
        <end position="146"/>
    </location>
</feature>
<dbReference type="Pfam" id="PF07690">
    <property type="entry name" value="MFS_1"/>
    <property type="match status" value="1"/>
</dbReference>
<feature type="transmembrane region" description="Helical" evidence="6">
    <location>
        <begin position="100"/>
        <end position="117"/>
    </location>
</feature>
<dbReference type="FunFam" id="1.20.1250.20:FF:000011">
    <property type="entry name" value="MFS multidrug transporter, putative"/>
    <property type="match status" value="1"/>
</dbReference>
<dbReference type="SUPFAM" id="SSF103473">
    <property type="entry name" value="MFS general substrate transporter"/>
    <property type="match status" value="1"/>
</dbReference>
<evidence type="ECO:0000256" key="5">
    <source>
        <dbReference type="SAM" id="MobiDB-lite"/>
    </source>
</evidence>
<evidence type="ECO:0000256" key="3">
    <source>
        <dbReference type="ARBA" id="ARBA00022989"/>
    </source>
</evidence>
<dbReference type="RefSeq" id="XP_022398738.1">
    <property type="nucleotide sequence ID" value="XM_022549818.1"/>
</dbReference>
<keyword evidence="4 6" id="KW-0472">Membrane</keyword>
<keyword evidence="3 6" id="KW-1133">Transmembrane helix</keyword>
<name>A0A1L9VDR2_ASPGL</name>
<accession>A0A1L9VDR2</accession>
<organism evidence="8 9">
    <name type="scientific">Aspergillus glaucus CBS 516.65</name>
    <dbReference type="NCBI Taxonomy" id="1160497"/>
    <lineage>
        <taxon>Eukaryota</taxon>
        <taxon>Fungi</taxon>
        <taxon>Dikarya</taxon>
        <taxon>Ascomycota</taxon>
        <taxon>Pezizomycotina</taxon>
        <taxon>Eurotiomycetes</taxon>
        <taxon>Eurotiomycetidae</taxon>
        <taxon>Eurotiales</taxon>
        <taxon>Aspergillaceae</taxon>
        <taxon>Aspergillus</taxon>
        <taxon>Aspergillus subgen. Aspergillus</taxon>
    </lineage>
</organism>
<keyword evidence="2 6" id="KW-0812">Transmembrane</keyword>
<feature type="transmembrane region" description="Helical" evidence="6">
    <location>
        <begin position="297"/>
        <end position="323"/>
    </location>
</feature>
<dbReference type="Gene3D" id="1.20.1250.20">
    <property type="entry name" value="MFS general substrate transporter like domains"/>
    <property type="match status" value="1"/>
</dbReference>
<evidence type="ECO:0000256" key="6">
    <source>
        <dbReference type="SAM" id="Phobius"/>
    </source>
</evidence>
<dbReference type="OrthoDB" id="9986881at2759"/>
<feature type="transmembrane region" description="Helical" evidence="6">
    <location>
        <begin position="192"/>
        <end position="218"/>
    </location>
</feature>
<proteinExistence type="predicted"/>
<feature type="transmembrane region" description="Helical" evidence="6">
    <location>
        <begin position="158"/>
        <end position="180"/>
    </location>
</feature>
<dbReference type="InterPro" id="IPR036259">
    <property type="entry name" value="MFS_trans_sf"/>
</dbReference>
<evidence type="ECO:0000256" key="4">
    <source>
        <dbReference type="ARBA" id="ARBA00023136"/>
    </source>
</evidence>
<dbReference type="CDD" id="cd17323">
    <property type="entry name" value="MFS_Tpo1_MDR_like"/>
    <property type="match status" value="1"/>
</dbReference>
<dbReference type="PANTHER" id="PTHR23502">
    <property type="entry name" value="MAJOR FACILITATOR SUPERFAMILY"/>
    <property type="match status" value="1"/>
</dbReference>
<dbReference type="STRING" id="1160497.A0A1L9VDR2"/>
<feature type="transmembrane region" description="Helical" evidence="6">
    <location>
        <begin position="403"/>
        <end position="426"/>
    </location>
</feature>
<dbReference type="GO" id="GO:0005886">
    <property type="term" value="C:plasma membrane"/>
    <property type="evidence" value="ECO:0007669"/>
    <property type="project" value="TreeGrafter"/>
</dbReference>
<feature type="transmembrane region" description="Helical" evidence="6">
    <location>
        <begin position="265"/>
        <end position="291"/>
    </location>
</feature>
<feature type="transmembrane region" description="Helical" evidence="6">
    <location>
        <begin position="344"/>
        <end position="363"/>
    </location>
</feature>
<feature type="transmembrane region" description="Helical" evidence="6">
    <location>
        <begin position="375"/>
        <end position="396"/>
    </location>
</feature>
<dbReference type="Proteomes" id="UP000184300">
    <property type="component" value="Unassembled WGS sequence"/>
</dbReference>
<evidence type="ECO:0000256" key="1">
    <source>
        <dbReference type="ARBA" id="ARBA00004141"/>
    </source>
</evidence>
<feature type="transmembrane region" description="Helical" evidence="6">
    <location>
        <begin position="438"/>
        <end position="457"/>
    </location>
</feature>
<dbReference type="PANTHER" id="PTHR23502:SF49">
    <property type="entry name" value="MAJOR FACILITATOR SUPERFAMILY (MFS) PROFILE DOMAIN-CONTAINING PROTEIN"/>
    <property type="match status" value="1"/>
</dbReference>
<sequence length="472" mass="51301">MPSTSDLEKSNHLPDSLEGEDPKSFSPLYKAFITWEMSMLAFVGSLGSSIMSPAQADLAIYLNISEQVTVLSLSLFVLGYAFGPLIWAPISEVYGRRWSMLPAVFGLCILSIGTAVSKGPASVFITRFIGGVFGSAPISNVSAALGDIYDPCVRGVPMAFYALCVIGGPTIAPLVGAVLTVDPHLGWRWTEYLEAIIAFTVLMIAVIFLPETYAPVLLRRKAQLTRKKTGDPSYWHASEGTKMDLKTIVTKQLNRPLQMFFLEPMVFTIALYASLVYGLLFLTLEVFPIVFKEQRHWSFVISTLPFLGLLVGVIFALMVNIVNQPLYARAVERNNGKAVPEARLPPMIIGGCLFSTGLFWFGWTADPSIPWESPTVAAGFIGAGFNIVFQQCLNFLIDTYGQYAASAVAANNLLRCLMACGLPLAARPMFLGLGVGPASSILGGISLLALPVPFLFMKYSGALRKRSKFVTS</sequence>
<dbReference type="GO" id="GO:0022857">
    <property type="term" value="F:transmembrane transporter activity"/>
    <property type="evidence" value="ECO:0007669"/>
    <property type="project" value="InterPro"/>
</dbReference>
<protein>
    <recommendedName>
        <fullName evidence="7">Major facilitator superfamily (MFS) profile domain-containing protein</fullName>
    </recommendedName>
</protein>
<dbReference type="VEuPathDB" id="FungiDB:ASPGLDRAFT_75741"/>
<dbReference type="EMBL" id="KV878903">
    <property type="protein sequence ID" value="OJJ82040.1"/>
    <property type="molecule type" value="Genomic_DNA"/>
</dbReference>
<dbReference type="GeneID" id="34466078"/>
<feature type="transmembrane region" description="Helical" evidence="6">
    <location>
        <begin position="70"/>
        <end position="88"/>
    </location>
</feature>